<name>A0A2S4L3T9_9HYPO</name>
<organism evidence="1 2">
    <name type="scientific">Tolypocladium paradoxum</name>
    <dbReference type="NCBI Taxonomy" id="94208"/>
    <lineage>
        <taxon>Eukaryota</taxon>
        <taxon>Fungi</taxon>
        <taxon>Dikarya</taxon>
        <taxon>Ascomycota</taxon>
        <taxon>Pezizomycotina</taxon>
        <taxon>Sordariomycetes</taxon>
        <taxon>Hypocreomycetidae</taxon>
        <taxon>Hypocreales</taxon>
        <taxon>Ophiocordycipitaceae</taxon>
        <taxon>Tolypocladium</taxon>
    </lineage>
</organism>
<accession>A0A2S4L3T9</accession>
<evidence type="ECO:0000313" key="2">
    <source>
        <dbReference type="Proteomes" id="UP000237481"/>
    </source>
</evidence>
<proteinExistence type="predicted"/>
<dbReference type="AlphaFoldDB" id="A0A2S4L3T9"/>
<dbReference type="EMBL" id="PKSG01000276">
    <property type="protein sequence ID" value="POR37106.1"/>
    <property type="molecule type" value="Genomic_DNA"/>
</dbReference>
<gene>
    <name evidence="1" type="ORF">TPAR_02693</name>
</gene>
<keyword evidence="2" id="KW-1185">Reference proteome</keyword>
<comment type="caution">
    <text evidence="1">The sequence shown here is derived from an EMBL/GenBank/DDBJ whole genome shotgun (WGS) entry which is preliminary data.</text>
</comment>
<evidence type="ECO:0000313" key="1">
    <source>
        <dbReference type="EMBL" id="POR37106.1"/>
    </source>
</evidence>
<reference evidence="1 2" key="1">
    <citation type="submission" date="2018-01" db="EMBL/GenBank/DDBJ databases">
        <title>Harnessing the power of phylogenomics to disentangle the directionality and signatures of interkingdom host jumping in the parasitic fungal genus Tolypocladium.</title>
        <authorList>
            <person name="Quandt C.A."/>
            <person name="Patterson W."/>
            <person name="Spatafora J.W."/>
        </authorList>
    </citation>
    <scope>NUCLEOTIDE SEQUENCE [LARGE SCALE GENOMIC DNA]</scope>
    <source>
        <strain evidence="1 2">NRBC 100945</strain>
    </source>
</reference>
<protein>
    <submittedName>
        <fullName evidence="1">Uncharacterized protein</fullName>
    </submittedName>
</protein>
<dbReference type="Proteomes" id="UP000237481">
    <property type="component" value="Unassembled WGS sequence"/>
</dbReference>
<sequence length="101" mass="11178">MMEWLSPGYTRHRTRPLSAMAAYAAVGAFKKASACRGLIRRRGWKTGSINKSRPGESRAWIRDALSVHPATSTTVIKRPVRWHVGPAGRLVLSMSAANVYE</sequence>